<proteinExistence type="predicted"/>
<dbReference type="EMBL" id="JBHTAH010000001">
    <property type="protein sequence ID" value="MFC7068453.1"/>
    <property type="molecule type" value="Genomic_DNA"/>
</dbReference>
<evidence type="ECO:0000256" key="1">
    <source>
        <dbReference type="SAM" id="Phobius"/>
    </source>
</evidence>
<feature type="transmembrane region" description="Helical" evidence="1">
    <location>
        <begin position="12"/>
        <end position="36"/>
    </location>
</feature>
<comment type="caution">
    <text evidence="2">The sequence shown here is derived from an EMBL/GenBank/DDBJ whole genome shotgun (WGS) entry which is preliminary data.</text>
</comment>
<gene>
    <name evidence="2" type="ORF">ACFQL9_02275</name>
</gene>
<keyword evidence="1" id="KW-0812">Transmembrane</keyword>
<name>A0ABD5WD70_9EURY</name>
<organism evidence="2 3">
    <name type="scientific">Halobaculum lipolyticum</name>
    <dbReference type="NCBI Taxonomy" id="3032001"/>
    <lineage>
        <taxon>Archaea</taxon>
        <taxon>Methanobacteriati</taxon>
        <taxon>Methanobacteriota</taxon>
        <taxon>Stenosarchaea group</taxon>
        <taxon>Halobacteria</taxon>
        <taxon>Halobacteriales</taxon>
        <taxon>Haloferacaceae</taxon>
        <taxon>Halobaculum</taxon>
    </lineage>
</organism>
<accession>A0ABD5WD70</accession>
<dbReference type="AlphaFoldDB" id="A0ABD5WD70"/>
<dbReference type="Proteomes" id="UP001596461">
    <property type="component" value="Unassembled WGS sequence"/>
</dbReference>
<dbReference type="GeneID" id="81126328"/>
<sequence length="79" mass="8311">MVTIAEGARLAGAALGAVGGALVALEFFQLPSYVTYREERDSYDVDIAPSRVTEHTALGRVGGLLLSLGFALLFLGELL</sequence>
<protein>
    <submittedName>
        <fullName evidence="2">Uncharacterized protein</fullName>
    </submittedName>
</protein>
<evidence type="ECO:0000313" key="2">
    <source>
        <dbReference type="EMBL" id="MFC7068453.1"/>
    </source>
</evidence>
<keyword evidence="1" id="KW-1133">Transmembrane helix</keyword>
<evidence type="ECO:0000313" key="3">
    <source>
        <dbReference type="Proteomes" id="UP001596461"/>
    </source>
</evidence>
<keyword evidence="1" id="KW-0472">Membrane</keyword>
<dbReference type="RefSeq" id="WP_284031433.1">
    <property type="nucleotide sequence ID" value="NZ_CP126154.1"/>
</dbReference>
<feature type="transmembrane region" description="Helical" evidence="1">
    <location>
        <begin position="57"/>
        <end position="76"/>
    </location>
</feature>
<reference evidence="2 3" key="1">
    <citation type="journal article" date="2019" name="Int. J. Syst. Evol. Microbiol.">
        <title>The Global Catalogue of Microorganisms (GCM) 10K type strain sequencing project: providing services to taxonomists for standard genome sequencing and annotation.</title>
        <authorList>
            <consortium name="The Broad Institute Genomics Platform"/>
            <consortium name="The Broad Institute Genome Sequencing Center for Infectious Disease"/>
            <person name="Wu L."/>
            <person name="Ma J."/>
        </authorList>
    </citation>
    <scope>NUCLEOTIDE SEQUENCE [LARGE SCALE GENOMIC DNA]</scope>
    <source>
        <strain evidence="2 3">DT31</strain>
    </source>
</reference>
<keyword evidence="3" id="KW-1185">Reference proteome</keyword>